<name>A0A8J4FWJ0_9CHLO</name>
<feature type="compositionally biased region" description="Acidic residues" evidence="1">
    <location>
        <begin position="145"/>
        <end position="161"/>
    </location>
</feature>
<evidence type="ECO:0000256" key="1">
    <source>
        <dbReference type="SAM" id="MobiDB-lite"/>
    </source>
</evidence>
<dbReference type="AlphaFoldDB" id="A0A8J4FWJ0"/>
<gene>
    <name evidence="2" type="ORF">Vretifemale_19515</name>
</gene>
<evidence type="ECO:0000313" key="2">
    <source>
        <dbReference type="EMBL" id="GIL92021.1"/>
    </source>
</evidence>
<feature type="compositionally biased region" description="Low complexity" evidence="1">
    <location>
        <begin position="170"/>
        <end position="182"/>
    </location>
</feature>
<evidence type="ECO:0000313" key="3">
    <source>
        <dbReference type="Proteomes" id="UP000747110"/>
    </source>
</evidence>
<reference evidence="2" key="1">
    <citation type="journal article" date="2021" name="Proc. Natl. Acad. Sci. U.S.A.">
        <title>Three genomes in the algal genus Volvox reveal the fate of a haploid sex-determining region after a transition to homothallism.</title>
        <authorList>
            <person name="Yamamoto K."/>
            <person name="Hamaji T."/>
            <person name="Kawai-Toyooka H."/>
            <person name="Matsuzaki R."/>
            <person name="Takahashi F."/>
            <person name="Nishimura Y."/>
            <person name="Kawachi M."/>
            <person name="Noguchi H."/>
            <person name="Minakuchi Y."/>
            <person name="Umen J.G."/>
            <person name="Toyoda A."/>
            <person name="Nozaki H."/>
        </authorList>
    </citation>
    <scope>NUCLEOTIDE SEQUENCE</scope>
    <source>
        <strain evidence="2">NIES-3786</strain>
    </source>
</reference>
<proteinExistence type="predicted"/>
<organism evidence="2 3">
    <name type="scientific">Volvox reticuliferus</name>
    <dbReference type="NCBI Taxonomy" id="1737510"/>
    <lineage>
        <taxon>Eukaryota</taxon>
        <taxon>Viridiplantae</taxon>
        <taxon>Chlorophyta</taxon>
        <taxon>core chlorophytes</taxon>
        <taxon>Chlorophyceae</taxon>
        <taxon>CS clade</taxon>
        <taxon>Chlamydomonadales</taxon>
        <taxon>Volvocaceae</taxon>
        <taxon>Volvox</taxon>
    </lineage>
</organism>
<sequence>MGALGGGYGYCHVAGASGASYDPAALGQSYGMSYGGYHPRYEGSVGQTNRHGEPRSNTYHDAGTGWASGNEPQVKATGTFTSQTGFSATGPGLRGSPQGYSPASGGYSQMVMGTPGAAGQGAYGSAVNHYYPGQGDQPYYADRYDVEDDEYAEYVEGDDEESAHVQGQSPVQVRPDQVRPVL</sequence>
<keyword evidence="3" id="KW-1185">Reference proteome</keyword>
<protein>
    <submittedName>
        <fullName evidence="2">Uncharacterized protein</fullName>
    </submittedName>
</protein>
<dbReference type="Proteomes" id="UP000747110">
    <property type="component" value="Unassembled WGS sequence"/>
</dbReference>
<dbReference type="EMBL" id="BNCP01000072">
    <property type="protein sequence ID" value="GIL92021.1"/>
    <property type="molecule type" value="Genomic_DNA"/>
</dbReference>
<feature type="region of interest" description="Disordered" evidence="1">
    <location>
        <begin position="128"/>
        <end position="182"/>
    </location>
</feature>
<comment type="caution">
    <text evidence="2">The sequence shown here is derived from an EMBL/GenBank/DDBJ whole genome shotgun (WGS) entry which is preliminary data.</text>
</comment>
<accession>A0A8J4FWJ0</accession>